<comment type="caution">
    <text evidence="2">The sequence shown here is derived from an EMBL/GenBank/DDBJ whole genome shotgun (WGS) entry which is preliminary data.</text>
</comment>
<evidence type="ECO:0000313" key="2">
    <source>
        <dbReference type="EMBL" id="HIW93081.1"/>
    </source>
</evidence>
<sequence>MSPKEALLSQYIRSVTEEEGAALLERLPQLEQDPDCHVPRKLRRRCLRIIRCGKKETAPLRPVRFKTLLRVALVAVLCAALVIAVAADTPELPTTTMNFMVRHEEKSDYYWLEPKEGQERPIYNIVDLIPEWIPEGYEQTYSYKDETSILLSYDLKEGTGRISVLAISATNPMPASTECSFGRPIVVQEDYAMLYIDDPRHEYESAELIWPVEASNAFISIATDGMCAEKNAVEFAEHLKIITSDMKTE</sequence>
<dbReference type="AlphaFoldDB" id="A0A9D1RRE3"/>
<reference evidence="2" key="2">
    <citation type="submission" date="2021-04" db="EMBL/GenBank/DDBJ databases">
        <authorList>
            <person name="Gilroy R."/>
        </authorList>
    </citation>
    <scope>NUCLEOTIDE SEQUENCE</scope>
    <source>
        <strain evidence="2">ChiGjej6B6-1540</strain>
    </source>
</reference>
<gene>
    <name evidence="2" type="ORF">H9868_00925</name>
</gene>
<protein>
    <recommendedName>
        <fullName evidence="4">DUF4367 domain-containing protein</fullName>
    </recommendedName>
</protein>
<keyword evidence="1" id="KW-1133">Transmembrane helix</keyword>
<evidence type="ECO:0000313" key="3">
    <source>
        <dbReference type="Proteomes" id="UP000824192"/>
    </source>
</evidence>
<evidence type="ECO:0008006" key="4">
    <source>
        <dbReference type="Google" id="ProtNLM"/>
    </source>
</evidence>
<feature type="transmembrane region" description="Helical" evidence="1">
    <location>
        <begin position="68"/>
        <end position="87"/>
    </location>
</feature>
<dbReference type="EMBL" id="DXGA01000020">
    <property type="protein sequence ID" value="HIW93081.1"/>
    <property type="molecule type" value="Genomic_DNA"/>
</dbReference>
<dbReference type="Proteomes" id="UP000824192">
    <property type="component" value="Unassembled WGS sequence"/>
</dbReference>
<organism evidence="2 3">
    <name type="scientific">Candidatus Flavonifractor merdipullorum</name>
    <dbReference type="NCBI Taxonomy" id="2838590"/>
    <lineage>
        <taxon>Bacteria</taxon>
        <taxon>Bacillati</taxon>
        <taxon>Bacillota</taxon>
        <taxon>Clostridia</taxon>
        <taxon>Eubacteriales</taxon>
        <taxon>Oscillospiraceae</taxon>
        <taxon>Flavonifractor</taxon>
    </lineage>
</organism>
<evidence type="ECO:0000256" key="1">
    <source>
        <dbReference type="SAM" id="Phobius"/>
    </source>
</evidence>
<reference evidence="2" key="1">
    <citation type="journal article" date="2021" name="PeerJ">
        <title>Extensive microbial diversity within the chicken gut microbiome revealed by metagenomics and culture.</title>
        <authorList>
            <person name="Gilroy R."/>
            <person name="Ravi A."/>
            <person name="Getino M."/>
            <person name="Pursley I."/>
            <person name="Horton D.L."/>
            <person name="Alikhan N.F."/>
            <person name="Baker D."/>
            <person name="Gharbi K."/>
            <person name="Hall N."/>
            <person name="Watson M."/>
            <person name="Adriaenssens E.M."/>
            <person name="Foster-Nyarko E."/>
            <person name="Jarju S."/>
            <person name="Secka A."/>
            <person name="Antonio M."/>
            <person name="Oren A."/>
            <person name="Chaudhuri R.R."/>
            <person name="La Ragione R."/>
            <person name="Hildebrand F."/>
            <person name="Pallen M.J."/>
        </authorList>
    </citation>
    <scope>NUCLEOTIDE SEQUENCE</scope>
    <source>
        <strain evidence="2">ChiGjej6B6-1540</strain>
    </source>
</reference>
<proteinExistence type="predicted"/>
<accession>A0A9D1RRE3</accession>
<keyword evidence="1" id="KW-0812">Transmembrane</keyword>
<name>A0A9D1RRE3_9FIRM</name>
<keyword evidence="1" id="KW-0472">Membrane</keyword>